<dbReference type="PANTHER" id="PTHR35005:SF1">
    <property type="entry name" value="2-AMINO-5-FORMYLAMINO-6-RIBOSYLAMINOPYRIMIDIN-4(3H)-ONE 5'-MONOPHOSPHATE DEFORMYLASE"/>
    <property type="match status" value="1"/>
</dbReference>
<dbReference type="GO" id="GO:0046872">
    <property type="term" value="F:metal ion binding"/>
    <property type="evidence" value="ECO:0007669"/>
    <property type="project" value="UniProtKB-KW"/>
</dbReference>
<dbReference type="InterPro" id="IPR024087">
    <property type="entry name" value="Creatininase-like_sf"/>
</dbReference>
<accession>A0A829YCC1</accession>
<sequence length="285" mass="30603">MIQLAVANVAFAGSTPSVFAGTLADMTYVELDKAIYSGAVALWAIGAIEEHGPHLPLATDVYIPSVQLLQIQKRLADRKIASVIVPPYYWGVNRVTGAFPGSIDIRPEVMTELMKDVFRSLTAAGFKQVYCITGHYDAAHSRAIIEAVRASNNGMDTRVHYVVPKPLADRVGLKSGDPGFLIANVSAGKPPAHPDLHAGEAETSMLLSAAPDVVRKELIESLEPTDLTPKDVETWRRGYEDAKRVTPLGYLGDPASADAKSGALRLEQQAVAFAEAIAASVSERR</sequence>
<dbReference type="Pfam" id="PF02633">
    <property type="entry name" value="Creatininase"/>
    <property type="match status" value="1"/>
</dbReference>
<evidence type="ECO:0000256" key="5">
    <source>
        <dbReference type="ARBA" id="ARBA00024029"/>
    </source>
</evidence>
<dbReference type="RefSeq" id="WP_161812260.1">
    <property type="nucleotide sequence ID" value="NZ_BLJN01000002.1"/>
</dbReference>
<evidence type="ECO:0000256" key="4">
    <source>
        <dbReference type="ARBA" id="ARBA00022833"/>
    </source>
</evidence>
<proteinExistence type="inferred from homology"/>
<gene>
    <name evidence="6" type="ORF">GCM10011487_25930</name>
</gene>
<evidence type="ECO:0000256" key="3">
    <source>
        <dbReference type="ARBA" id="ARBA00022801"/>
    </source>
</evidence>
<dbReference type="Gene3D" id="3.40.50.10310">
    <property type="entry name" value="Creatininase"/>
    <property type="match status" value="1"/>
</dbReference>
<protein>
    <submittedName>
        <fullName evidence="6">Creatinine amidohydrolase</fullName>
    </submittedName>
</protein>
<comment type="cofactor">
    <cofactor evidence="1">
        <name>Zn(2+)</name>
        <dbReference type="ChEBI" id="CHEBI:29105"/>
    </cofactor>
</comment>
<comment type="caution">
    <text evidence="6">The sequence shown here is derived from an EMBL/GenBank/DDBJ whole genome shotgun (WGS) entry which is preliminary data.</text>
</comment>
<organism evidence="6 7">
    <name type="scientific">Steroidobacter agaridevorans</name>
    <dbReference type="NCBI Taxonomy" id="2695856"/>
    <lineage>
        <taxon>Bacteria</taxon>
        <taxon>Pseudomonadati</taxon>
        <taxon>Pseudomonadota</taxon>
        <taxon>Gammaproteobacteria</taxon>
        <taxon>Steroidobacterales</taxon>
        <taxon>Steroidobacteraceae</taxon>
        <taxon>Steroidobacter</taxon>
    </lineage>
</organism>
<evidence type="ECO:0000256" key="2">
    <source>
        <dbReference type="ARBA" id="ARBA00022723"/>
    </source>
</evidence>
<dbReference type="InterPro" id="IPR003785">
    <property type="entry name" value="Creatininase/forma_Hydrolase"/>
</dbReference>
<evidence type="ECO:0000313" key="6">
    <source>
        <dbReference type="EMBL" id="GFE80593.1"/>
    </source>
</evidence>
<dbReference type="AlphaFoldDB" id="A0A829YCC1"/>
<keyword evidence="4" id="KW-0862">Zinc</keyword>
<dbReference type="GO" id="GO:0016811">
    <property type="term" value="F:hydrolase activity, acting on carbon-nitrogen (but not peptide) bonds, in linear amides"/>
    <property type="evidence" value="ECO:0007669"/>
    <property type="project" value="TreeGrafter"/>
</dbReference>
<reference evidence="7" key="1">
    <citation type="submission" date="2020-01" db="EMBL/GenBank/DDBJ databases">
        <title>'Steroidobacter agaridevorans' sp. nov., agar-degrading bacteria isolated from rhizosphere soils.</title>
        <authorList>
            <person name="Ikenaga M."/>
            <person name="Kataoka M."/>
            <person name="Murouchi A."/>
            <person name="Katsuragi S."/>
            <person name="Sakai M."/>
        </authorList>
    </citation>
    <scope>NUCLEOTIDE SEQUENCE [LARGE SCALE GENOMIC DNA]</scope>
    <source>
        <strain evidence="7">YU21-B</strain>
    </source>
</reference>
<comment type="similarity">
    <text evidence="5">Belongs to the creatininase superfamily.</text>
</comment>
<dbReference type="SUPFAM" id="SSF102215">
    <property type="entry name" value="Creatininase"/>
    <property type="match status" value="1"/>
</dbReference>
<name>A0A829YCC1_9GAMM</name>
<dbReference type="PANTHER" id="PTHR35005">
    <property type="entry name" value="3-DEHYDRO-SCYLLO-INOSOSE HYDROLASE"/>
    <property type="match status" value="1"/>
</dbReference>
<dbReference type="GO" id="GO:0009231">
    <property type="term" value="P:riboflavin biosynthetic process"/>
    <property type="evidence" value="ECO:0007669"/>
    <property type="project" value="TreeGrafter"/>
</dbReference>
<keyword evidence="3 6" id="KW-0378">Hydrolase</keyword>
<evidence type="ECO:0000313" key="7">
    <source>
        <dbReference type="Proteomes" id="UP000445000"/>
    </source>
</evidence>
<evidence type="ECO:0000256" key="1">
    <source>
        <dbReference type="ARBA" id="ARBA00001947"/>
    </source>
</evidence>
<dbReference type="EMBL" id="BLJN01000002">
    <property type="protein sequence ID" value="GFE80593.1"/>
    <property type="molecule type" value="Genomic_DNA"/>
</dbReference>
<dbReference type="Proteomes" id="UP000445000">
    <property type="component" value="Unassembled WGS sequence"/>
</dbReference>
<keyword evidence="2" id="KW-0479">Metal-binding</keyword>
<keyword evidence="7" id="KW-1185">Reference proteome</keyword>